<dbReference type="GO" id="GO:0016020">
    <property type="term" value="C:membrane"/>
    <property type="evidence" value="ECO:0007669"/>
    <property type="project" value="UniProtKB-SubCell"/>
</dbReference>
<dbReference type="OrthoDB" id="1923497at2759"/>
<proteinExistence type="predicted"/>
<accession>A0A7J6MEV6</accession>
<feature type="transmembrane region" description="Helical" evidence="6">
    <location>
        <begin position="342"/>
        <end position="360"/>
    </location>
</feature>
<name>A0A7J6MEV6_PERCH</name>
<evidence type="ECO:0000256" key="4">
    <source>
        <dbReference type="ARBA" id="ARBA00022989"/>
    </source>
</evidence>
<protein>
    <submittedName>
        <fullName evidence="7">Uncharacterized protein</fullName>
    </submittedName>
</protein>
<evidence type="ECO:0000256" key="3">
    <source>
        <dbReference type="ARBA" id="ARBA00022692"/>
    </source>
</evidence>
<dbReference type="AlphaFoldDB" id="A0A7J6MEV6"/>
<sequence>MKTVTWASVPVAASSLLLSLPSFHGYFSPIRVALIRHVLLESGTVLTYLPITTQLAKSAPREGAGVYFALFSSGIEALNLASSVVSSEVTNVLGVTSTNFTNLSSLIVLCTICNIIPLLATLGMASKDRSTISVEEDDTAGPCLPSGNADLVSLGTGEHAASVFAGVRRFRTHSLKRHYGGPRYLDTHPAGVGRNVYKHWGKKKMVKMMHELLLTDYNSELGDVDNEVVLAAKLWAKEALNATRQAIDYATAANALAHQPHSHHGNIHHHPLYGGRLVHSSCEGLLGVCLPLVMWAYDFLRSDPPVARKLITHLRANNVVLKSWQNDRNLPPTFKLRGVTRICRLILYLLIFGAITGPLMSPNAREFGVECERRATCKLGCAVDSFPALSCERRQDL</sequence>
<keyword evidence="4 6" id="KW-1133">Transmembrane helix</keyword>
<feature type="transmembrane region" description="Helical" evidence="6">
    <location>
        <begin position="6"/>
        <end position="27"/>
    </location>
</feature>
<keyword evidence="5 6" id="KW-0472">Membrane</keyword>
<feature type="transmembrane region" description="Helical" evidence="6">
    <location>
        <begin position="105"/>
        <end position="125"/>
    </location>
</feature>
<dbReference type="Proteomes" id="UP000591131">
    <property type="component" value="Unassembled WGS sequence"/>
</dbReference>
<feature type="non-terminal residue" evidence="7">
    <location>
        <position position="1"/>
    </location>
</feature>
<dbReference type="InterPro" id="IPR039309">
    <property type="entry name" value="BT1"/>
</dbReference>
<gene>
    <name evidence="7" type="ORF">FOL47_002291</name>
</gene>
<keyword evidence="2" id="KW-0813">Transport</keyword>
<evidence type="ECO:0000256" key="6">
    <source>
        <dbReference type="SAM" id="Phobius"/>
    </source>
</evidence>
<dbReference type="EMBL" id="JAAPAO010000161">
    <property type="protein sequence ID" value="KAF4669957.1"/>
    <property type="molecule type" value="Genomic_DNA"/>
</dbReference>
<evidence type="ECO:0000313" key="8">
    <source>
        <dbReference type="Proteomes" id="UP000591131"/>
    </source>
</evidence>
<dbReference type="Pfam" id="PF03092">
    <property type="entry name" value="BT1"/>
    <property type="match status" value="1"/>
</dbReference>
<evidence type="ECO:0000256" key="1">
    <source>
        <dbReference type="ARBA" id="ARBA00004141"/>
    </source>
</evidence>
<reference evidence="7 8" key="1">
    <citation type="submission" date="2020-04" db="EMBL/GenBank/DDBJ databases">
        <title>Perkinsus chesapeaki whole genome sequence.</title>
        <authorList>
            <person name="Bogema D.R."/>
        </authorList>
    </citation>
    <scope>NUCLEOTIDE SEQUENCE [LARGE SCALE GENOMIC DNA]</scope>
    <source>
        <strain evidence="7">ATCC PRA-425</strain>
    </source>
</reference>
<organism evidence="7 8">
    <name type="scientific">Perkinsus chesapeaki</name>
    <name type="common">Clam parasite</name>
    <name type="synonym">Perkinsus andrewsi</name>
    <dbReference type="NCBI Taxonomy" id="330153"/>
    <lineage>
        <taxon>Eukaryota</taxon>
        <taxon>Sar</taxon>
        <taxon>Alveolata</taxon>
        <taxon>Perkinsozoa</taxon>
        <taxon>Perkinsea</taxon>
        <taxon>Perkinsida</taxon>
        <taxon>Perkinsidae</taxon>
        <taxon>Perkinsus</taxon>
    </lineage>
</organism>
<comment type="subcellular location">
    <subcellularLocation>
        <location evidence="1">Membrane</location>
        <topology evidence="1">Multi-pass membrane protein</topology>
    </subcellularLocation>
</comment>
<feature type="transmembrane region" description="Helical" evidence="6">
    <location>
        <begin position="64"/>
        <end position="85"/>
    </location>
</feature>
<evidence type="ECO:0000256" key="2">
    <source>
        <dbReference type="ARBA" id="ARBA00022448"/>
    </source>
</evidence>
<comment type="caution">
    <text evidence="7">The sequence shown here is derived from an EMBL/GenBank/DDBJ whole genome shotgun (WGS) entry which is preliminary data.</text>
</comment>
<evidence type="ECO:0000256" key="5">
    <source>
        <dbReference type="ARBA" id="ARBA00023136"/>
    </source>
</evidence>
<evidence type="ECO:0000313" key="7">
    <source>
        <dbReference type="EMBL" id="KAF4669957.1"/>
    </source>
</evidence>
<keyword evidence="3 6" id="KW-0812">Transmembrane</keyword>
<keyword evidence="8" id="KW-1185">Reference proteome</keyword>